<feature type="transmembrane region" description="Helical" evidence="2">
    <location>
        <begin position="157"/>
        <end position="179"/>
    </location>
</feature>
<organism evidence="3 4">
    <name type="scientific">Vibrio campbellii</name>
    <dbReference type="NCBI Taxonomy" id="680"/>
    <lineage>
        <taxon>Bacteria</taxon>
        <taxon>Pseudomonadati</taxon>
        <taxon>Pseudomonadota</taxon>
        <taxon>Gammaproteobacteria</taxon>
        <taxon>Vibrionales</taxon>
        <taxon>Vibrionaceae</taxon>
        <taxon>Vibrio</taxon>
    </lineage>
</organism>
<proteinExistence type="inferred from homology"/>
<dbReference type="InterPro" id="IPR003425">
    <property type="entry name" value="CCB3/YggT"/>
</dbReference>
<comment type="similarity">
    <text evidence="1">Belongs to the YggT family.</text>
</comment>
<accession>A0ABY5IHB2</accession>
<evidence type="ECO:0000256" key="2">
    <source>
        <dbReference type="SAM" id="Phobius"/>
    </source>
</evidence>
<sequence>MNPLSFLISTVLELYIMVVILRIWLQAARADFYNPFSQFIVKATQPVVGPLRRVIPSIGSIDLATVLFAYSLLVLKFALIAFISPGEAFSLTLEGHLLVALFGILKITGKVVFYVLIIRAILSWVSQGRSPIEYVFHQLTEPMLAPIRRIIPAMGGFDFSILILFILLNFLNLLVGYLIPPILSSIWFRL</sequence>
<gene>
    <name evidence="3" type="ORF">HB762_15500</name>
</gene>
<evidence type="ECO:0000256" key="1">
    <source>
        <dbReference type="ARBA" id="ARBA00010894"/>
    </source>
</evidence>
<dbReference type="PANTHER" id="PTHR33219">
    <property type="entry name" value="YLMG HOMOLOG PROTEIN 2, CHLOROPLASTIC"/>
    <property type="match status" value="1"/>
</dbReference>
<keyword evidence="4" id="KW-1185">Reference proteome</keyword>
<keyword evidence="2" id="KW-0472">Membrane</keyword>
<dbReference type="PANTHER" id="PTHR33219:SF14">
    <property type="entry name" value="PROTEIN COFACTOR ASSEMBLY OF COMPLEX C SUBUNIT B CCB3, CHLOROPLASTIC-RELATED"/>
    <property type="match status" value="1"/>
</dbReference>
<dbReference type="Pfam" id="PF02325">
    <property type="entry name" value="CCB3_YggT"/>
    <property type="match status" value="2"/>
</dbReference>
<evidence type="ECO:0000313" key="4">
    <source>
        <dbReference type="Proteomes" id="UP001059912"/>
    </source>
</evidence>
<keyword evidence="2" id="KW-1133">Transmembrane helix</keyword>
<keyword evidence="2" id="KW-0812">Transmembrane</keyword>
<reference evidence="3" key="1">
    <citation type="submission" date="2020-03" db="EMBL/GenBank/DDBJ databases">
        <title>Five strains of Vibrio campbellii isolated from Mariana Trench.</title>
        <authorList>
            <person name="Liang J."/>
            <person name="Zhang X.-H."/>
        </authorList>
    </citation>
    <scope>NUCLEOTIDE SEQUENCE</scope>
    <source>
        <strain evidence="3">LJC013</strain>
    </source>
</reference>
<feature type="transmembrane region" description="Helical" evidence="2">
    <location>
        <begin position="6"/>
        <end position="25"/>
    </location>
</feature>
<name>A0ABY5IHB2_9VIBR</name>
<feature type="transmembrane region" description="Helical" evidence="2">
    <location>
        <begin position="61"/>
        <end position="83"/>
    </location>
</feature>
<protein>
    <submittedName>
        <fullName evidence="3">YggT family protein</fullName>
    </submittedName>
</protein>
<dbReference type="EMBL" id="CP050470">
    <property type="protein sequence ID" value="UTZ32653.1"/>
    <property type="molecule type" value="Genomic_DNA"/>
</dbReference>
<evidence type="ECO:0000313" key="3">
    <source>
        <dbReference type="EMBL" id="UTZ32653.1"/>
    </source>
</evidence>
<feature type="transmembrane region" description="Helical" evidence="2">
    <location>
        <begin position="95"/>
        <end position="122"/>
    </location>
</feature>
<dbReference type="Proteomes" id="UP001059912">
    <property type="component" value="Chromosome 1"/>
</dbReference>
<dbReference type="RefSeq" id="WP_010650283.1">
    <property type="nucleotide sequence ID" value="NZ_CP030788.1"/>
</dbReference>